<protein>
    <submittedName>
        <fullName evidence="2">Uncharacterized protein</fullName>
    </submittedName>
</protein>
<proteinExistence type="predicted"/>
<dbReference type="EMBL" id="JBHLVX010000043">
    <property type="protein sequence ID" value="MFC0268582.1"/>
    <property type="molecule type" value="Genomic_DNA"/>
</dbReference>
<gene>
    <name evidence="2" type="ORF">ACFFHW_11425</name>
</gene>
<evidence type="ECO:0000313" key="3">
    <source>
        <dbReference type="Proteomes" id="UP001589814"/>
    </source>
</evidence>
<feature type="region of interest" description="Disordered" evidence="1">
    <location>
        <begin position="51"/>
        <end position="81"/>
    </location>
</feature>
<sequence>MAFNTQQYLKNKAAQMNRSAEKGRTDWGVSDVESAFDKANLTAEQHYNQFGRKEGVTDTMPSTSPAAKSSGSNSNGFGFDTRTYLQNKRDQLNRSAKDGRTDWTTDDVRHAFDDANLTAQEHYQRYGVNEGVSPLDRNASTSSAQPTNTGFNDGIYIQRKVQQLNRTAEGGRTDWTVEDVERALADSNLTPQQHYQRYGVLEGISPSVTPENRVTHEQTSAGQLEDILKSDSALMKQARTQGEQRANSRGLLNSSLAGQASQAAMISAAAPFARQDAQTHFQNSQANADRQQQEFMSRLGYQQQRGLNDQQYQNQRGLNEQNFQQTLGRMREQFQFDSDLAQQEAESALRNLFATSTANAWGVFSNNATDLIGQASNAINQIQMNPDITAENKKEMIDQVLKMRDTDLAFQRSLYEQLGSYLQGTGVFPSIA</sequence>
<keyword evidence="3" id="KW-1185">Reference proteome</keyword>
<organism evidence="2 3">
    <name type="scientific">Kushneria aurantia</name>
    <dbReference type="NCBI Taxonomy" id="504092"/>
    <lineage>
        <taxon>Bacteria</taxon>
        <taxon>Pseudomonadati</taxon>
        <taxon>Pseudomonadota</taxon>
        <taxon>Gammaproteobacteria</taxon>
        <taxon>Oceanospirillales</taxon>
        <taxon>Halomonadaceae</taxon>
        <taxon>Kushneria</taxon>
    </lineage>
</organism>
<name>A0ABV6G4I9_9GAMM</name>
<evidence type="ECO:0000313" key="2">
    <source>
        <dbReference type="EMBL" id="MFC0268582.1"/>
    </source>
</evidence>
<comment type="caution">
    <text evidence="2">The sequence shown here is derived from an EMBL/GenBank/DDBJ whole genome shotgun (WGS) entry which is preliminary data.</text>
</comment>
<dbReference type="Proteomes" id="UP001589814">
    <property type="component" value="Unassembled WGS sequence"/>
</dbReference>
<dbReference type="RefSeq" id="WP_019950187.1">
    <property type="nucleotide sequence ID" value="NZ_JBHLVX010000043.1"/>
</dbReference>
<evidence type="ECO:0000256" key="1">
    <source>
        <dbReference type="SAM" id="MobiDB-lite"/>
    </source>
</evidence>
<feature type="compositionally biased region" description="Polar residues" evidence="1">
    <location>
        <begin position="138"/>
        <end position="151"/>
    </location>
</feature>
<feature type="compositionally biased region" description="Low complexity" evidence="1">
    <location>
        <begin position="69"/>
        <end position="79"/>
    </location>
</feature>
<reference evidence="2 3" key="1">
    <citation type="submission" date="2024-09" db="EMBL/GenBank/DDBJ databases">
        <authorList>
            <person name="Sun Q."/>
            <person name="Mori K."/>
        </authorList>
    </citation>
    <scope>NUCLEOTIDE SEQUENCE [LARGE SCALE GENOMIC DNA]</scope>
    <source>
        <strain evidence="2 3">CCM 7415</strain>
    </source>
</reference>
<accession>A0ABV6G4I9</accession>
<feature type="region of interest" description="Disordered" evidence="1">
    <location>
        <begin position="131"/>
        <end position="152"/>
    </location>
</feature>